<protein>
    <submittedName>
        <fullName evidence="2">Uncharacterized protein</fullName>
    </submittedName>
</protein>
<gene>
    <name evidence="2" type="ORF">Taro_007329</name>
</gene>
<feature type="region of interest" description="Disordered" evidence="1">
    <location>
        <begin position="116"/>
        <end position="157"/>
    </location>
</feature>
<feature type="non-terminal residue" evidence="2">
    <location>
        <position position="1"/>
    </location>
</feature>
<proteinExistence type="predicted"/>
<accession>A0A843TR15</accession>
<evidence type="ECO:0000313" key="2">
    <source>
        <dbReference type="EMBL" id="MQL74952.1"/>
    </source>
</evidence>
<name>A0A843TR15_COLES</name>
<feature type="compositionally biased region" description="Low complexity" evidence="1">
    <location>
        <begin position="62"/>
        <end position="91"/>
    </location>
</feature>
<dbReference type="AlphaFoldDB" id="A0A843TR15"/>
<organism evidence="2 3">
    <name type="scientific">Colocasia esculenta</name>
    <name type="common">Wild taro</name>
    <name type="synonym">Arum esculentum</name>
    <dbReference type="NCBI Taxonomy" id="4460"/>
    <lineage>
        <taxon>Eukaryota</taxon>
        <taxon>Viridiplantae</taxon>
        <taxon>Streptophyta</taxon>
        <taxon>Embryophyta</taxon>
        <taxon>Tracheophyta</taxon>
        <taxon>Spermatophyta</taxon>
        <taxon>Magnoliopsida</taxon>
        <taxon>Liliopsida</taxon>
        <taxon>Araceae</taxon>
        <taxon>Aroideae</taxon>
        <taxon>Colocasieae</taxon>
        <taxon>Colocasia</taxon>
    </lineage>
</organism>
<comment type="caution">
    <text evidence="2">The sequence shown here is derived from an EMBL/GenBank/DDBJ whole genome shotgun (WGS) entry which is preliminary data.</text>
</comment>
<feature type="non-terminal residue" evidence="2">
    <location>
        <position position="191"/>
    </location>
</feature>
<feature type="compositionally biased region" description="Polar residues" evidence="1">
    <location>
        <begin position="142"/>
        <end position="157"/>
    </location>
</feature>
<sequence length="191" mass="21028">WCYSPFGSPDPWAATTKIGSSAWAEGWVLEVRLLSSGRVRAGQRRGGSSHGPRRVQEEVSAEESVAQPQGAPAAAVAGGQQQQEYQPQPQQYADWFPMAEQFFRNLYQGAWQPRQVAAGGQPPVPPPAVPEQQADLEVEQPAVQQPLGTGSTRAGQRRTTVIEDRTALLERFLRLRPPMFFGEYDPDKAES</sequence>
<feature type="region of interest" description="Disordered" evidence="1">
    <location>
        <begin position="39"/>
        <end position="91"/>
    </location>
</feature>
<dbReference type="Proteomes" id="UP000652761">
    <property type="component" value="Unassembled WGS sequence"/>
</dbReference>
<dbReference type="EMBL" id="NMUH01000229">
    <property type="protein sequence ID" value="MQL74952.1"/>
    <property type="molecule type" value="Genomic_DNA"/>
</dbReference>
<reference evidence="2" key="1">
    <citation type="submission" date="2017-07" db="EMBL/GenBank/DDBJ databases">
        <title>Taro Niue Genome Assembly and Annotation.</title>
        <authorList>
            <person name="Atibalentja N."/>
            <person name="Keating K."/>
            <person name="Fields C.J."/>
        </authorList>
    </citation>
    <scope>NUCLEOTIDE SEQUENCE</scope>
    <source>
        <strain evidence="2">Niue_2</strain>
        <tissue evidence="2">Leaf</tissue>
    </source>
</reference>
<keyword evidence="3" id="KW-1185">Reference proteome</keyword>
<evidence type="ECO:0000313" key="3">
    <source>
        <dbReference type="Proteomes" id="UP000652761"/>
    </source>
</evidence>
<evidence type="ECO:0000256" key="1">
    <source>
        <dbReference type="SAM" id="MobiDB-lite"/>
    </source>
</evidence>